<keyword evidence="5 7" id="KW-0067">ATP-binding</keyword>
<dbReference type="GO" id="GO:0015833">
    <property type="term" value="P:peptide transport"/>
    <property type="evidence" value="ECO:0007669"/>
    <property type="project" value="InterPro"/>
</dbReference>
<feature type="domain" description="ABC transporter" evidence="6">
    <location>
        <begin position="4"/>
        <end position="249"/>
    </location>
</feature>
<evidence type="ECO:0000313" key="7">
    <source>
        <dbReference type="EMBL" id="MBB3808882.1"/>
    </source>
</evidence>
<dbReference type="PROSITE" id="PS50893">
    <property type="entry name" value="ABC_TRANSPORTER_2"/>
    <property type="match status" value="2"/>
</dbReference>
<dbReference type="SMART" id="SM00382">
    <property type="entry name" value="AAA"/>
    <property type="match status" value="2"/>
</dbReference>
<dbReference type="Pfam" id="PF00005">
    <property type="entry name" value="ABC_tran"/>
    <property type="match status" value="2"/>
</dbReference>
<dbReference type="AlphaFoldDB" id="A0A7W6EGB8"/>
<dbReference type="EMBL" id="JACICC010000002">
    <property type="protein sequence ID" value="MBB3808882.1"/>
    <property type="molecule type" value="Genomic_DNA"/>
</dbReference>
<dbReference type="GO" id="GO:0005886">
    <property type="term" value="C:plasma membrane"/>
    <property type="evidence" value="ECO:0007669"/>
    <property type="project" value="UniProtKB-SubCell"/>
</dbReference>
<dbReference type="GO" id="GO:0016887">
    <property type="term" value="F:ATP hydrolysis activity"/>
    <property type="evidence" value="ECO:0007669"/>
    <property type="project" value="InterPro"/>
</dbReference>
<dbReference type="PANTHER" id="PTHR43776">
    <property type="entry name" value="TRANSPORT ATP-BINDING PROTEIN"/>
    <property type="match status" value="1"/>
</dbReference>
<dbReference type="Pfam" id="PF08352">
    <property type="entry name" value="oligo_HPY"/>
    <property type="match status" value="1"/>
</dbReference>
<evidence type="ECO:0000256" key="2">
    <source>
        <dbReference type="ARBA" id="ARBA00005417"/>
    </source>
</evidence>
<comment type="similarity">
    <text evidence="2">Belongs to the ABC transporter superfamily.</text>
</comment>
<dbReference type="Proteomes" id="UP000537592">
    <property type="component" value="Unassembled WGS sequence"/>
</dbReference>
<accession>A0A7W6EGB8</accession>
<dbReference type="InterPro" id="IPR017871">
    <property type="entry name" value="ABC_transporter-like_CS"/>
</dbReference>
<dbReference type="InterPro" id="IPR003593">
    <property type="entry name" value="AAA+_ATPase"/>
</dbReference>
<dbReference type="InterPro" id="IPR050319">
    <property type="entry name" value="ABC_transp_ATP-bind"/>
</dbReference>
<evidence type="ECO:0000256" key="1">
    <source>
        <dbReference type="ARBA" id="ARBA00004417"/>
    </source>
</evidence>
<keyword evidence="3" id="KW-0813">Transport</keyword>
<dbReference type="InterPro" id="IPR027417">
    <property type="entry name" value="P-loop_NTPase"/>
</dbReference>
<evidence type="ECO:0000256" key="4">
    <source>
        <dbReference type="ARBA" id="ARBA00022741"/>
    </source>
</evidence>
<name>A0A7W6EGB8_9HYPH</name>
<dbReference type="CDD" id="cd03257">
    <property type="entry name" value="ABC_NikE_OppD_transporters"/>
    <property type="match status" value="2"/>
</dbReference>
<evidence type="ECO:0000256" key="5">
    <source>
        <dbReference type="ARBA" id="ARBA00022840"/>
    </source>
</evidence>
<dbReference type="NCBIfam" id="NF008453">
    <property type="entry name" value="PRK11308.1"/>
    <property type="match status" value="2"/>
</dbReference>
<proteinExistence type="inferred from homology"/>
<reference evidence="7 8" key="1">
    <citation type="submission" date="2020-08" db="EMBL/GenBank/DDBJ databases">
        <title>Genomic Encyclopedia of Type Strains, Phase IV (KMG-IV): sequencing the most valuable type-strain genomes for metagenomic binning, comparative biology and taxonomic classification.</title>
        <authorList>
            <person name="Goeker M."/>
        </authorList>
    </citation>
    <scope>NUCLEOTIDE SEQUENCE [LARGE SCALE GENOMIC DNA]</scope>
    <source>
        <strain evidence="7 8">DSM 28760</strain>
    </source>
</reference>
<organism evidence="7 8">
    <name type="scientific">Pseudochelatococcus contaminans</name>
    <dbReference type="NCBI Taxonomy" id="1538103"/>
    <lineage>
        <taxon>Bacteria</taxon>
        <taxon>Pseudomonadati</taxon>
        <taxon>Pseudomonadota</taxon>
        <taxon>Alphaproteobacteria</taxon>
        <taxon>Hyphomicrobiales</taxon>
        <taxon>Chelatococcaceae</taxon>
        <taxon>Pseudochelatococcus</taxon>
    </lineage>
</organism>
<sequence>MTLLTVDNLEVDVAGRPILRGVGFTLTRGETLGIIGRSGSGKSMTALALMRLLPQDGQARGRIVFDGTDLLSLDEAAMCGIRGRRIGVVFQEPQSALNPLMTIGAQVAEGIRQHADVTRREAASLAAETLARAGLDPARVSPDRFPHELSGGQRQRVAIAMTVAMRPDIIIADEPTTALDVTTQARILDLLRTILRDDGPALLLISHDLGVVATMADRIAVMDEGRIVETGPTRGFAGRAHAPQVRTLIAAATLSREIAAPVPPLPEHTPAEHPPLLAAEAVSRRFGLPRAHPLAWRQYRRAVDQVSLSVQAGESVALIGESGSGKTTLASLMLGLQTPDAGRIAYRGQDIAGAGRDVLRRMRADVQAVFQDPYSSLDPRRKAGWIIAEPLHLAGPIAADERDERVAEALREVGLSPDDANKYPHAFSGGQRQRIAMARALVTRPRLVVLDEAVSSLDVVAQARILDLLARLRADHGLAYLFITHDLRVAKAIARRVAVMHDGRIVEEGMTAEVLTDPQHPYTRALLASQPDFSAFAA</sequence>
<keyword evidence="8" id="KW-1185">Reference proteome</keyword>
<dbReference type="GO" id="GO:0005524">
    <property type="term" value="F:ATP binding"/>
    <property type="evidence" value="ECO:0007669"/>
    <property type="project" value="UniProtKB-KW"/>
</dbReference>
<keyword evidence="4" id="KW-0547">Nucleotide-binding</keyword>
<feature type="domain" description="ABC transporter" evidence="6">
    <location>
        <begin position="277"/>
        <end position="527"/>
    </location>
</feature>
<dbReference type="InterPro" id="IPR013563">
    <property type="entry name" value="Oligopep_ABC_C"/>
</dbReference>
<evidence type="ECO:0000256" key="3">
    <source>
        <dbReference type="ARBA" id="ARBA00022448"/>
    </source>
</evidence>
<dbReference type="RefSeq" id="WP_183750908.1">
    <property type="nucleotide sequence ID" value="NZ_JACICC010000002.1"/>
</dbReference>
<protein>
    <submittedName>
        <fullName evidence="7">Peptide/nickel transport system ATP-binding protein</fullName>
    </submittedName>
</protein>
<gene>
    <name evidence="7" type="ORF">FHS81_000952</name>
</gene>
<comment type="subcellular location">
    <subcellularLocation>
        <location evidence="1">Cell inner membrane</location>
        <topology evidence="1">Peripheral membrane protein</topology>
    </subcellularLocation>
</comment>
<dbReference type="SUPFAM" id="SSF52540">
    <property type="entry name" value="P-loop containing nucleoside triphosphate hydrolases"/>
    <property type="match status" value="2"/>
</dbReference>
<dbReference type="GO" id="GO:0055085">
    <property type="term" value="P:transmembrane transport"/>
    <property type="evidence" value="ECO:0007669"/>
    <property type="project" value="UniProtKB-ARBA"/>
</dbReference>
<dbReference type="PROSITE" id="PS00211">
    <property type="entry name" value="ABC_TRANSPORTER_1"/>
    <property type="match status" value="2"/>
</dbReference>
<comment type="caution">
    <text evidence="7">The sequence shown here is derived from an EMBL/GenBank/DDBJ whole genome shotgun (WGS) entry which is preliminary data.</text>
</comment>
<evidence type="ECO:0000313" key="8">
    <source>
        <dbReference type="Proteomes" id="UP000537592"/>
    </source>
</evidence>
<dbReference type="InterPro" id="IPR003439">
    <property type="entry name" value="ABC_transporter-like_ATP-bd"/>
</dbReference>
<dbReference type="Gene3D" id="3.40.50.300">
    <property type="entry name" value="P-loop containing nucleotide triphosphate hydrolases"/>
    <property type="match status" value="2"/>
</dbReference>
<evidence type="ECO:0000259" key="6">
    <source>
        <dbReference type="PROSITE" id="PS50893"/>
    </source>
</evidence>
<dbReference type="NCBIfam" id="NF007739">
    <property type="entry name" value="PRK10419.1"/>
    <property type="match status" value="2"/>
</dbReference>